<reference evidence="1 2" key="1">
    <citation type="journal article" date="2020" name="G3 (Bethesda)">
        <title>CeMbio - The Caenorhabditis elegans Microbiome Resource.</title>
        <authorList>
            <person name="Dirksen P."/>
            <person name="Assie A."/>
            <person name="Zimmermann J."/>
            <person name="Zhang F."/>
            <person name="Tietje A.M."/>
            <person name="Marsh S.A."/>
            <person name="Felix M.A."/>
            <person name="Shapira M."/>
            <person name="Kaleta C."/>
            <person name="Schulenburg H."/>
            <person name="Samuel B."/>
        </authorList>
    </citation>
    <scope>NUCLEOTIDE SEQUENCE [LARGE SCALE GENOMIC DNA]</scope>
    <source>
        <strain evidence="1 2">BIGb0170</strain>
    </source>
</reference>
<evidence type="ECO:0000313" key="1">
    <source>
        <dbReference type="EMBL" id="QMV68164.1"/>
    </source>
</evidence>
<gene>
    <name evidence="1" type="ORF">HS960_11050</name>
</gene>
<protein>
    <submittedName>
        <fullName evidence="1">Uncharacterized protein</fullName>
    </submittedName>
</protein>
<dbReference type="EMBL" id="CP058555">
    <property type="protein sequence ID" value="QMV68164.1"/>
    <property type="molecule type" value="Genomic_DNA"/>
</dbReference>
<proteinExistence type="predicted"/>
<dbReference type="Proteomes" id="UP000515450">
    <property type="component" value="Chromosome"/>
</dbReference>
<organism evidence="1 2">
    <name type="scientific">Sphingobacterium paramultivorum</name>
    <dbReference type="NCBI Taxonomy" id="2886510"/>
    <lineage>
        <taxon>Bacteria</taxon>
        <taxon>Pseudomonadati</taxon>
        <taxon>Bacteroidota</taxon>
        <taxon>Sphingobacteriia</taxon>
        <taxon>Sphingobacteriales</taxon>
        <taxon>Sphingobacteriaceae</taxon>
        <taxon>Sphingobacterium</taxon>
    </lineage>
</organism>
<evidence type="ECO:0000313" key="2">
    <source>
        <dbReference type="Proteomes" id="UP000515450"/>
    </source>
</evidence>
<accession>A0A7G5E2D9</accession>
<keyword evidence="2" id="KW-1185">Reference proteome</keyword>
<dbReference type="AlphaFoldDB" id="A0A7G5E2D9"/>
<name>A0A7G5E2D9_9SPHI</name>
<dbReference type="RefSeq" id="WP_153846938.1">
    <property type="nucleotide sequence ID" value="NZ_CP058555.1"/>
</dbReference>
<sequence>MNRFEKIIDEYFDWDFFWMPQSSKTDKVEQKGRDFLANYPDLSKKIIVDLKSNFPDIKFSIFSPFPVEDRCICFEVNSSDQGIFVICISVFEYFLVWKLYDGDPYTAETYIESGASKLIDNIYQIAIKPNINAEWLSKDEAFLEVRKLNYAEGPYKEEEEDFDTPIYLANLLTRFR</sequence>